<keyword evidence="2" id="KW-1185">Reference proteome</keyword>
<evidence type="ECO:0000313" key="1">
    <source>
        <dbReference type="EMBL" id="CDJ35573.1"/>
    </source>
</evidence>
<reference evidence="1" key="2">
    <citation type="submission" date="2013-10" db="EMBL/GenBank/DDBJ databases">
        <authorList>
            <person name="Aslett M."/>
        </authorList>
    </citation>
    <scope>NUCLEOTIDE SEQUENCE [LARGE SCALE GENOMIC DNA]</scope>
    <source>
        <strain evidence="1">Houghton</strain>
    </source>
</reference>
<sequence length="498" mass="54793">MADRLLAQSEVEFAVDLGDRYAASGLYAQAAKCHSVQGLRAWCVERGEAARRFSLSGDPKDSSFDAPADDDTTLTPLENSIKQIDLNIRMVGLQRALVRDTVHLFCVLAVSHLQAAKRERALLSGVISPAPAQHAVSAEEVESFCDEVAAAAAASPNKHSRQNNSAVDDCRSLLSLLIDLQRVVYAPLELLDLLNLQMRENLKTEQFGFHFPAIAALRLQGQCVATAAVRRLNAYTEEEEIAKNELDNACMAFLSFGAAAARTLQQPRILSNSLKDLLALSDVAVRESCARSLKRLSVVLHVYARSQWGNSNKEVTMVNAEGEAVEIPAFLWPAWRLAECGQPFDTLINLYLSLEEDELAKQQSRLESTELQTIFCWIFDQWLTSQDDVAAASTYVGLLHRLTEAGDLPYFASSVSGPLLSQLNEEERARADVAAQQLTDSLLQIELAMGCASRSLGGLKDNRHFVGVNSRLAIIKQQVAEYRAALHKQAVTDRFTSF</sequence>
<dbReference type="GeneID" id="25377564"/>
<accession>U6KJD4</accession>
<protein>
    <submittedName>
        <fullName evidence="1">Uncharacterized protein</fullName>
    </submittedName>
</protein>
<dbReference type="EMBL" id="HG688724">
    <property type="protein sequence ID" value="CDJ35573.1"/>
    <property type="molecule type" value="Genomic_DNA"/>
</dbReference>
<reference evidence="1" key="1">
    <citation type="submission" date="2013-10" db="EMBL/GenBank/DDBJ databases">
        <title>Genomic analysis of the causative agents of coccidiosis in chickens.</title>
        <authorList>
            <person name="Reid A.J."/>
            <person name="Blake D."/>
            <person name="Billington K."/>
            <person name="Browne H."/>
            <person name="Dunn M."/>
            <person name="Hung S."/>
            <person name="Kawahara F."/>
            <person name="Miranda-Saavedra D."/>
            <person name="Mourier T."/>
            <person name="Nagra H."/>
            <person name="Otto T.D."/>
            <person name="Rawlings N."/>
            <person name="Sanchez A."/>
            <person name="Sanders M."/>
            <person name="Subramaniam C."/>
            <person name="Tay Y."/>
            <person name="Dear P."/>
            <person name="Doerig C."/>
            <person name="Gruber A."/>
            <person name="Parkinson J."/>
            <person name="Shirley M."/>
            <person name="Wan K.L."/>
            <person name="Berriman M."/>
            <person name="Tomley F."/>
            <person name="Pain A."/>
        </authorList>
    </citation>
    <scope>NUCLEOTIDE SEQUENCE [LARGE SCALE GENOMIC DNA]</scope>
    <source>
        <strain evidence="1">Houghton</strain>
    </source>
</reference>
<dbReference type="OrthoDB" id="347211at2759"/>
<evidence type="ECO:0000313" key="2">
    <source>
        <dbReference type="Proteomes" id="UP000030744"/>
    </source>
</evidence>
<dbReference type="Proteomes" id="UP000030744">
    <property type="component" value="Unassembled WGS sequence"/>
</dbReference>
<dbReference type="AlphaFoldDB" id="U6KJD4"/>
<proteinExistence type="predicted"/>
<gene>
    <name evidence="1" type="ORF">EMH_0027000</name>
</gene>
<dbReference type="VEuPathDB" id="ToxoDB:EMH_0027000"/>
<dbReference type="RefSeq" id="XP_013358151.1">
    <property type="nucleotide sequence ID" value="XM_013502697.1"/>
</dbReference>
<name>U6KJD4_9EIME</name>
<organism evidence="1 2">
    <name type="scientific">Eimeria mitis</name>
    <dbReference type="NCBI Taxonomy" id="44415"/>
    <lineage>
        <taxon>Eukaryota</taxon>
        <taxon>Sar</taxon>
        <taxon>Alveolata</taxon>
        <taxon>Apicomplexa</taxon>
        <taxon>Conoidasida</taxon>
        <taxon>Coccidia</taxon>
        <taxon>Eucoccidiorida</taxon>
        <taxon>Eimeriorina</taxon>
        <taxon>Eimeriidae</taxon>
        <taxon>Eimeria</taxon>
    </lineage>
</organism>